<protein>
    <submittedName>
        <fullName evidence="1">Uncharacterized protein</fullName>
    </submittedName>
</protein>
<dbReference type="eggNOG" id="COG5483">
    <property type="taxonomic scope" value="Bacteria"/>
</dbReference>
<dbReference type="Pfam" id="PF04343">
    <property type="entry name" value="DUF488"/>
    <property type="match status" value="1"/>
</dbReference>
<reference evidence="1 2" key="1">
    <citation type="journal article" date="2011" name="Stand. Genomic Sci.">
        <title>Non-contiguous finished genome sequence and contextual data of the filamentous soil bacterium Ktedonobacter racemifer type strain (SOSP1-21).</title>
        <authorList>
            <person name="Chang Y.J."/>
            <person name="Land M."/>
            <person name="Hauser L."/>
            <person name="Chertkov O."/>
            <person name="Del Rio T.G."/>
            <person name="Nolan M."/>
            <person name="Copeland A."/>
            <person name="Tice H."/>
            <person name="Cheng J.F."/>
            <person name="Lucas S."/>
            <person name="Han C."/>
            <person name="Goodwin L."/>
            <person name="Pitluck S."/>
            <person name="Ivanova N."/>
            <person name="Ovchinikova G."/>
            <person name="Pati A."/>
            <person name="Chen A."/>
            <person name="Palaniappan K."/>
            <person name="Mavromatis K."/>
            <person name="Liolios K."/>
            <person name="Brettin T."/>
            <person name="Fiebig A."/>
            <person name="Rohde M."/>
            <person name="Abt B."/>
            <person name="Goker M."/>
            <person name="Detter J.C."/>
            <person name="Woyke T."/>
            <person name="Bristow J."/>
            <person name="Eisen J.A."/>
            <person name="Markowitz V."/>
            <person name="Hugenholtz P."/>
            <person name="Kyrpides N.C."/>
            <person name="Klenk H.P."/>
            <person name="Lapidus A."/>
        </authorList>
    </citation>
    <scope>NUCLEOTIDE SEQUENCE [LARGE SCALE GENOMIC DNA]</scope>
    <source>
        <strain evidence="2">DSM 44963</strain>
    </source>
</reference>
<dbReference type="CDD" id="cd06554">
    <property type="entry name" value="ASCH_ASC-1_like"/>
    <property type="match status" value="1"/>
</dbReference>
<keyword evidence="2" id="KW-1185">Reference proteome</keyword>
<dbReference type="SUPFAM" id="SSF88697">
    <property type="entry name" value="PUA domain-like"/>
    <property type="match status" value="1"/>
</dbReference>
<dbReference type="RefSeq" id="WP_007921091.1">
    <property type="nucleotide sequence ID" value="NZ_ADVG01000004.1"/>
</dbReference>
<dbReference type="InParanoid" id="D6U271"/>
<accession>D6U271</accession>
<dbReference type="EMBL" id="ADVG01000004">
    <property type="protein sequence ID" value="EFH82739.1"/>
    <property type="molecule type" value="Genomic_DNA"/>
</dbReference>
<evidence type="ECO:0000313" key="1">
    <source>
        <dbReference type="EMBL" id="EFH82739.1"/>
    </source>
</evidence>
<dbReference type="InterPro" id="IPR007438">
    <property type="entry name" value="DUF488"/>
</dbReference>
<dbReference type="AlphaFoldDB" id="D6U271"/>
<evidence type="ECO:0000313" key="2">
    <source>
        <dbReference type="Proteomes" id="UP000004508"/>
    </source>
</evidence>
<dbReference type="OrthoDB" id="359066at2"/>
<dbReference type="InterPro" id="IPR015947">
    <property type="entry name" value="PUA-like_sf"/>
</dbReference>
<comment type="caution">
    <text evidence="1">The sequence shown here is derived from an EMBL/GenBank/DDBJ whole genome shotgun (WGS) entry which is preliminary data.</text>
</comment>
<dbReference type="Gene3D" id="2.30.130.30">
    <property type="entry name" value="Hypothetical protein"/>
    <property type="match status" value="1"/>
</dbReference>
<sequence>MKVVEFGYAGAGGEERLHQLMQDEKAILCDIRLSPRSKWYPQFNGKALRETYGARYLWLGETLGNKNYNNDEGIVLADPERGITRLMAGLRKGYTLILLCACKQYESCHRHTVVDLLREKVPGLEVVHPEGSEGELIKCLSIIQPWTWLLAHGYKDVENRNWRTNYRGPVLLHASKKIDGDWFYPHPHPKKGELYTDDAERFGLKGIMPGHKSLYTIGAIVGIADLVDVVEQSESDWFRGPYGFVFANARPLEPIPYKGDQGLFNVPLSVINEHGDLRSAQELEVV</sequence>
<name>D6U271_KTERA</name>
<gene>
    <name evidence="1" type="ORF">Krac_3582</name>
</gene>
<dbReference type="Proteomes" id="UP000004508">
    <property type="component" value="Unassembled WGS sequence"/>
</dbReference>
<proteinExistence type="predicted"/>
<organism evidence="1 2">
    <name type="scientific">Ktedonobacter racemifer DSM 44963</name>
    <dbReference type="NCBI Taxonomy" id="485913"/>
    <lineage>
        <taxon>Bacteria</taxon>
        <taxon>Bacillati</taxon>
        <taxon>Chloroflexota</taxon>
        <taxon>Ktedonobacteria</taxon>
        <taxon>Ktedonobacterales</taxon>
        <taxon>Ktedonobacteraceae</taxon>
        <taxon>Ktedonobacter</taxon>
    </lineage>
</organism>
<dbReference type="STRING" id="485913.Krac_3582"/>